<organism evidence="1 2">
    <name type="scientific">Trichonephila inaurata madagascariensis</name>
    <dbReference type="NCBI Taxonomy" id="2747483"/>
    <lineage>
        <taxon>Eukaryota</taxon>
        <taxon>Metazoa</taxon>
        <taxon>Ecdysozoa</taxon>
        <taxon>Arthropoda</taxon>
        <taxon>Chelicerata</taxon>
        <taxon>Arachnida</taxon>
        <taxon>Araneae</taxon>
        <taxon>Araneomorphae</taxon>
        <taxon>Entelegynae</taxon>
        <taxon>Araneoidea</taxon>
        <taxon>Nephilidae</taxon>
        <taxon>Trichonephila</taxon>
        <taxon>Trichonephila inaurata</taxon>
    </lineage>
</organism>
<dbReference type="Proteomes" id="UP000886998">
    <property type="component" value="Unassembled WGS sequence"/>
</dbReference>
<dbReference type="AlphaFoldDB" id="A0A8X6X4G9"/>
<evidence type="ECO:0000313" key="2">
    <source>
        <dbReference type="Proteomes" id="UP000886998"/>
    </source>
</evidence>
<sequence>MFLMERDAHCVYGAFRLDDESHILISSKYLSRAMRFIAWLKYDLHFNLLLDSLKGEKYVAGDVCYSDVSIVVRAVSAIDSCFYLHNFHILPEELGASEHVNRDVNPIGKCASEREQGRRSVS</sequence>
<gene>
    <name evidence="1" type="ORF">TNIN_457341</name>
</gene>
<name>A0A8X6X4G9_9ARAC</name>
<protein>
    <submittedName>
        <fullName evidence="1">Uncharacterized protein</fullName>
    </submittedName>
</protein>
<comment type="caution">
    <text evidence="1">The sequence shown here is derived from an EMBL/GenBank/DDBJ whole genome shotgun (WGS) entry which is preliminary data.</text>
</comment>
<dbReference type="EMBL" id="BMAV01005189">
    <property type="protein sequence ID" value="GFY46090.1"/>
    <property type="molecule type" value="Genomic_DNA"/>
</dbReference>
<keyword evidence="2" id="KW-1185">Reference proteome</keyword>
<accession>A0A8X6X4G9</accession>
<proteinExistence type="predicted"/>
<reference evidence="1" key="1">
    <citation type="submission" date="2020-08" db="EMBL/GenBank/DDBJ databases">
        <title>Multicomponent nature underlies the extraordinary mechanical properties of spider dragline silk.</title>
        <authorList>
            <person name="Kono N."/>
            <person name="Nakamura H."/>
            <person name="Mori M."/>
            <person name="Yoshida Y."/>
            <person name="Ohtoshi R."/>
            <person name="Malay A.D."/>
            <person name="Moran D.A.P."/>
            <person name="Tomita M."/>
            <person name="Numata K."/>
            <person name="Arakawa K."/>
        </authorList>
    </citation>
    <scope>NUCLEOTIDE SEQUENCE</scope>
</reference>
<evidence type="ECO:0000313" key="1">
    <source>
        <dbReference type="EMBL" id="GFY46090.1"/>
    </source>
</evidence>